<keyword evidence="1" id="KW-0328">Glycosyltransferase</keyword>
<accession>A0A975GBC1</accession>
<dbReference type="InterPro" id="IPR037824">
    <property type="entry name" value="GH94N_2_NdvB"/>
</dbReference>
<dbReference type="Pfam" id="PF11329">
    <property type="entry name" value="DUF3131"/>
    <property type="match status" value="1"/>
</dbReference>
<dbReference type="GO" id="GO:0030246">
    <property type="term" value="F:carbohydrate binding"/>
    <property type="evidence" value="ECO:0007669"/>
    <property type="project" value="InterPro"/>
</dbReference>
<dbReference type="SMART" id="SM01068">
    <property type="entry name" value="CBM_X"/>
    <property type="match status" value="2"/>
</dbReference>
<dbReference type="Gene3D" id="2.60.420.10">
    <property type="entry name" value="Maltose phosphorylase, domain 3"/>
    <property type="match status" value="1"/>
</dbReference>
<dbReference type="Gene3D" id="2.70.98.40">
    <property type="entry name" value="Glycoside hydrolase, family 65, N-terminal domain"/>
    <property type="match status" value="2"/>
</dbReference>
<dbReference type="InterPro" id="IPR052047">
    <property type="entry name" value="GH94_Enzymes"/>
</dbReference>
<proteinExistence type="predicted"/>
<dbReference type="Pfam" id="PF06165">
    <property type="entry name" value="GH94_b-supersand"/>
    <property type="match status" value="2"/>
</dbReference>
<dbReference type="InterPro" id="IPR021478">
    <property type="entry name" value="DUF3131"/>
</dbReference>
<feature type="domain" description="Glycosyl hydrolase 94 supersandwich" evidence="4">
    <location>
        <begin position="1580"/>
        <end position="1856"/>
    </location>
</feature>
<feature type="transmembrane region" description="Helical" evidence="3">
    <location>
        <begin position="981"/>
        <end position="1001"/>
    </location>
</feature>
<evidence type="ECO:0000313" key="8">
    <source>
        <dbReference type="EMBL" id="QSZ28298.1"/>
    </source>
</evidence>
<dbReference type="CDD" id="cd11753">
    <property type="entry name" value="GH94N_ChvB_NdvB_2_like"/>
    <property type="match status" value="1"/>
</dbReference>
<dbReference type="InterPro" id="IPR033432">
    <property type="entry name" value="GH94_catalytic"/>
</dbReference>
<dbReference type="GO" id="GO:0016757">
    <property type="term" value="F:glycosyltransferase activity"/>
    <property type="evidence" value="ECO:0007669"/>
    <property type="project" value="UniProtKB-KW"/>
</dbReference>
<feature type="transmembrane region" description="Helical" evidence="3">
    <location>
        <begin position="955"/>
        <end position="975"/>
    </location>
</feature>
<feature type="transmembrane region" description="Helical" evidence="3">
    <location>
        <begin position="456"/>
        <end position="479"/>
    </location>
</feature>
<feature type="transmembrane region" description="Helical" evidence="3">
    <location>
        <begin position="855"/>
        <end position="877"/>
    </location>
</feature>
<evidence type="ECO:0000256" key="3">
    <source>
        <dbReference type="SAM" id="Phobius"/>
    </source>
</evidence>
<dbReference type="InterPro" id="IPR037820">
    <property type="entry name" value="GH94N_NdvB"/>
</dbReference>
<keyword evidence="2 8" id="KW-0808">Transferase</keyword>
<dbReference type="InterPro" id="IPR012341">
    <property type="entry name" value="6hp_glycosidase-like_sf"/>
</dbReference>
<evidence type="ECO:0000259" key="5">
    <source>
        <dbReference type="Pfam" id="PF10091"/>
    </source>
</evidence>
<dbReference type="Pfam" id="PF10091">
    <property type="entry name" value="Glycoamylase"/>
    <property type="match status" value="1"/>
</dbReference>
<dbReference type="Gene3D" id="1.50.10.140">
    <property type="match status" value="2"/>
</dbReference>
<dbReference type="SUPFAM" id="SSF74650">
    <property type="entry name" value="Galactose mutarotase-like"/>
    <property type="match status" value="2"/>
</dbReference>
<dbReference type="Pfam" id="PF17167">
    <property type="entry name" value="Glyco_hydro_94"/>
    <property type="match status" value="1"/>
</dbReference>
<evidence type="ECO:0000256" key="1">
    <source>
        <dbReference type="ARBA" id="ARBA00022676"/>
    </source>
</evidence>
<dbReference type="InterPro" id="IPR010383">
    <property type="entry name" value="Glyco_hydrolase_94_b-supersand"/>
</dbReference>
<dbReference type="InterPro" id="IPR008928">
    <property type="entry name" value="6-hairpin_glycosidase_sf"/>
</dbReference>
<dbReference type="RefSeq" id="WP_431731812.1">
    <property type="nucleotide sequence ID" value="NZ_CP060096.1"/>
</dbReference>
<evidence type="ECO:0000259" key="4">
    <source>
        <dbReference type="Pfam" id="PF06165"/>
    </source>
</evidence>
<evidence type="ECO:0000313" key="9">
    <source>
        <dbReference type="Proteomes" id="UP000671913"/>
    </source>
</evidence>
<dbReference type="InterPro" id="IPR037018">
    <property type="entry name" value="GH65_N"/>
</dbReference>
<keyword evidence="3" id="KW-1133">Transmembrane helix</keyword>
<feature type="domain" description="Glycoamylase-like" evidence="5">
    <location>
        <begin position="1326"/>
        <end position="1539"/>
    </location>
</feature>
<evidence type="ECO:0000259" key="7">
    <source>
        <dbReference type="Pfam" id="PF17167"/>
    </source>
</evidence>
<protein>
    <submittedName>
        <fullName evidence="8">Glycosyl transferase</fullName>
    </submittedName>
</protein>
<reference evidence="8" key="1">
    <citation type="submission" date="2020-08" db="EMBL/GenBank/DDBJ databases">
        <title>Genomic insights into the carbon and energy metabolism of the first obligate autotrophic acetogenic bacterium Aceticella autotrophica gen. nov., sp. nov.</title>
        <authorList>
            <person name="Toshchakov S.V."/>
            <person name="Elcheninov A.G."/>
            <person name="Kublanov I.V."/>
            <person name="Frolov E.N."/>
            <person name="Lebedinsky A.V."/>
        </authorList>
    </citation>
    <scope>NUCLEOTIDE SEQUENCE</scope>
    <source>
        <strain evidence="8">3443-3Ac</strain>
    </source>
</reference>
<gene>
    <name evidence="8" type="ORF">ACETAC_01925</name>
</gene>
<dbReference type="Proteomes" id="UP000671913">
    <property type="component" value="Chromosome"/>
</dbReference>
<feature type="domain" description="Glycosyl hydrolase 94 supersandwich" evidence="4">
    <location>
        <begin position="2081"/>
        <end position="2349"/>
    </location>
</feature>
<feature type="transmembrane region" description="Helical" evidence="3">
    <location>
        <begin position="832"/>
        <end position="849"/>
    </location>
</feature>
<dbReference type="EMBL" id="CP060096">
    <property type="protein sequence ID" value="QSZ28298.1"/>
    <property type="molecule type" value="Genomic_DNA"/>
</dbReference>
<organism evidence="8 9">
    <name type="scientific">Aceticella autotrophica</name>
    <dbReference type="NCBI Taxonomy" id="2755338"/>
    <lineage>
        <taxon>Bacteria</taxon>
        <taxon>Bacillati</taxon>
        <taxon>Bacillota</taxon>
        <taxon>Clostridia</taxon>
        <taxon>Thermoanaerobacterales</taxon>
        <taxon>Thermoanaerobacteraceae</taxon>
        <taxon>Aceticella</taxon>
    </lineage>
</organism>
<feature type="transmembrane region" description="Helical" evidence="3">
    <location>
        <begin position="6"/>
        <end position="23"/>
    </location>
</feature>
<evidence type="ECO:0000256" key="2">
    <source>
        <dbReference type="ARBA" id="ARBA00022679"/>
    </source>
</evidence>
<dbReference type="GO" id="GO:0005975">
    <property type="term" value="P:carbohydrate metabolic process"/>
    <property type="evidence" value="ECO:0007669"/>
    <property type="project" value="InterPro"/>
</dbReference>
<dbReference type="InterPro" id="IPR011013">
    <property type="entry name" value="Gal_mutarotase_sf_dom"/>
</dbReference>
<dbReference type="CDD" id="cd11756">
    <property type="entry name" value="GH94N_ChvB_NdvB_1_like"/>
    <property type="match status" value="1"/>
</dbReference>
<dbReference type="KEGG" id="aaut:ACETAC_01925"/>
<keyword evidence="3" id="KW-0812">Transmembrane</keyword>
<dbReference type="PANTHER" id="PTHR37469">
    <property type="entry name" value="CELLOBIONIC ACID PHOSPHORYLASE-RELATED"/>
    <property type="match status" value="1"/>
</dbReference>
<evidence type="ECO:0000259" key="6">
    <source>
        <dbReference type="Pfam" id="PF11329"/>
    </source>
</evidence>
<name>A0A975GBC1_9THEO</name>
<feature type="domain" description="DUF3131" evidence="6">
    <location>
        <begin position="1023"/>
        <end position="1118"/>
    </location>
</feature>
<feature type="transmembrane region" description="Helical" evidence="3">
    <location>
        <begin position="423"/>
        <end position="444"/>
    </location>
</feature>
<dbReference type="PANTHER" id="PTHR37469:SF2">
    <property type="entry name" value="CELLOBIONIC ACID PHOSPHORYLASE"/>
    <property type="match status" value="1"/>
</dbReference>
<sequence length="2866" mass="329841">MFVHIFTGFLIAFAIILIFNRFIKKRQEDVKNFNDVLLNSEELTKHAQDLAQNHMILKDIKLSYMLIPKMKKNYSYIKSVYRSLNIGNRDTITLSQDAEWLLDNFYIIEEQVKEIRKSLSKGYYSGLPGLKNSILKGYPRIYGIALELISHTDGKIDEDNIINFISAYQSKVLLSSGELWALSLMLRIALIENIKCNCEKILSTQKQWKLSDEVANIIMSKNDIAFNEVRKIIHEKIKAVNRIPTSFFERLLQKIRNEGKEFSKLVQYIDKILAEYNTSITEITQLDHNILAARQVSIGNSITSLKYVSTLDWREIFEKLSAVEQILRQDPDGTYPSMDFKSRDYYRHEIEKIAKKYKTTETYVARKAIECAKEVLNDNNSPGYINHVGFYIIGKGKGILENKIDHQKNGFVKLCRYIKRKPTVFYISAIFIITFIIEAVFLLYTGKYTNNPWLKLLTFLSVLIPAGEVSVQGLNWILAHLFKPKIIPKIELKNGIPEEAATMVVIPTLLTDVKKVKELLSQLEVYYNANKEKNLYFALAGDFKDADTESLKEDEEIAQNAINGIRELNKRYADEDKDIFYYFNRKRQYNKMQGCYIGWERKRGALLEFNELLNGKKDTSYYISSIDIDKIPHVKYVITLDADTNLTINTAKKLIGTMLHPLNKAVIDKERNIVVEGYGLLQPRISVNIESVNATLFSKIFAGQGGIDLYTTAVSDVYQDVFEEGIFTGKGIYDVEVFRNILRDVIPENTVLSHDLLEGAFVRAGLVTDIELIDGYPARYNSYIMRLHRWVRGDWQLMPWLLNRISNRRGEKIKNHLTAISKWKIIDNMRRSLVSPAVVVLTLLSLSILPGHSIIWLGLVLSTIFFPLITTVIDTAITGIKMDFRERSYISVIDDIGVSLYQGILQFIFLPYQAYMMVDAVTRTIVRVWITKKKLLEWVTAADMEKLLKNDLQSFIGRMWIAAMIALFSVLLSLYFKPRALIYAVIIAILWAISPYIAYIISRPIKEVKYKISEEDMEELRKIAYKTWKYFEDFVDEKKNFLPPDNYQEDPYAGLADRTSPTNIGLYLASVLTARDLGFIGTEEMLKKIENTINTVERMEKWNGHLYNWYNTRTLKPMRPLYVSTVDSGNFVGYLITLKAGIEEYTRKPIIENLNIGLKTMLNILCKEIKVTLNNIDERYMSIIEWSKILDDVSEALKRIKPCDIKISKAKKTVEIFKQELSVYFPLLKYKDFVMEYNEEDLSLQGLKNYYERIIIKNSGCEEGDLKSDITDSLNRIDNMLKLAYSLMDRLDDLINATKFMPLYDNKRHLFSIGYDVEDEKLTKSYYDLLASEARQASFIAIARREIDIEHWFRLGRMLAVENRNKGLVSWSGTMFEYFMPFLIMKNYKNTLMDKTYSFVVTEQMKYAKKFNIPWGISESGFYAFDICLNYQYKAFGVPWLGLKRGLSHDLVVAPYGTMLALSIDPESAINNFKRLKEIGMYGNYGFYEAVDFTPERIPYGKKYAIVKSFMSHHQGMSLLALNNFINKNIMQKRFHKSPVIKAAEILLQERVPSGSVITREEIEAIKKFVEVPKEYVNAVRVFGYPKHYMPEVHALSNGRYSVLLTDRGTGYSKKDNIAVTRWRNEPDQINGIFIYIQNINSNMVWSATYAPCFEKEEKYKVVFTPDKAEYTKKVGNIDTNTEIIVSPEDDAEIRRVTLKNHSDYSRTLDITSYLEVVLNDNYADIVHQAFNKLFIKTEFIMEKDTLIAYKRPRDISKNFLLAVHTVAVEGCEVIGDTQYETDRAKFIGRGRTLMNPQEMEPDKPLSNTVGSVLDPIMALRKRVRLLPGQTARIIFTTAITDNKTEALKLADKYSDASVVERAFEMAFSRSRVELDYLNLKGYELELFQKMLPHIVFNSPQKREREDIILKNKKGQSDLWTYGISGDVPIILAEVNKSEELNIVKQLLKAHEYWRMKGLTIDLVILNRDKSEYLQLLNEKIKDIIYGSFSYDIVGKYGGIFLIQEDKIPQEDMILLYSVAKLVFKGDINLELQMKFNDGVIREKEANWDEKPVEVTNGFKTEKHVPLEYDNGIGGFSPDSREYIISLNGKNMTPAPWINVISNSKFGFQVSESGGGYTWSENSREFKLTPWSNDPVIDEPGEILYLRDEENGVFWTATPIMRDSQNYTIRHGHGYTIFKHAYNGIEQQLVEFVPLNDAVKISILKLKNLTGRERFLTAIYYVKPVLGVTDVLTSPYIVTSFEKENNALLFKNQYNNDFPDRIAFISSSEPIYTYTGDRLDFLGIDGDIKQPGALKRKNLSNKVGAGYEPCAAFQIIIDMEANEEKDIVFLLGCGKTEEDIIKLIRNYKDRGYAKDKFIEITTFWDDLLGTIKVTTPDKSADILLNGWLLYQTIACRIWARSAFYQSGGAYGFRDQLQDAINVQYVAPELAKMQILNACQHQYAEGDVMHWWHPDTGIGIRTRYSDDLLWLPYATADYIKSTGDLNILEIEIPFLEGKPLREDEDERCLKTKISEEKATVYEHCIRAIEHSLKFGEHGIPLMGSGDWNDGMNMVGNKGKGESVWLGWFLYVILKEFTEVCRKNGDLDKVEKYEKVAADIVNSIEGNAWDGSWYTRAYFDNGMPLGSQQNTECKIDSLSQSWSAISGAAKEHRVKEALKAVENYLISYENGLIKLLFPPFDDGELNPGYIKGYVPGVRENGGQYTHAAVWVILAYVMIGEGDKAWRLYNMINPINHTRTPIESARYKVEPYVMAADVYAVEPNVGRGGWTWYTGAAGWMYRVGLEHMMGFKKHGDILMVDPCIPKSWGQYTIEYNYVNETKYIIEVKNPEGIEKGVKEVYLDGELQLSKKIKMIDDNKTHKIKIILGK</sequence>
<dbReference type="InterPro" id="IPR019282">
    <property type="entry name" value="Glycoamylase-like_cons_dom"/>
</dbReference>
<dbReference type="SUPFAM" id="SSF48208">
    <property type="entry name" value="Six-hairpin glycosidases"/>
    <property type="match status" value="1"/>
</dbReference>
<keyword evidence="3" id="KW-0472">Membrane</keyword>
<keyword evidence="9" id="KW-1185">Reference proteome</keyword>
<dbReference type="Gene3D" id="1.50.10.10">
    <property type="match status" value="1"/>
</dbReference>
<feature type="domain" description="Glycosyl hydrolase 94 catalytic" evidence="7">
    <location>
        <begin position="2363"/>
        <end position="2787"/>
    </location>
</feature>